<keyword evidence="1" id="KW-0969">Cilium</keyword>
<proteinExistence type="predicted"/>
<dbReference type="NCBIfam" id="TIGR03826">
    <property type="entry name" value="YvyF"/>
    <property type="match status" value="1"/>
</dbReference>
<sequence length="129" mass="15056">MDLTNCPQCGKLYVKKIRETCDVCYKEEEKQYDLVYKFVRRSENRLATLLDTHHKTGVPEKTIIKFIHQGRIRVVGFPNFTYPCDGCDSPILDGRLCEGCKTKIQNDLKIEELIKTKQEELRSSYYTGQ</sequence>
<protein>
    <submittedName>
        <fullName evidence="1">TIGR03826 family flagellar region protein</fullName>
    </submittedName>
</protein>
<dbReference type="RefSeq" id="WP_379750600.1">
    <property type="nucleotide sequence ID" value="NZ_JBHTCP010000049.1"/>
</dbReference>
<evidence type="ECO:0000313" key="1">
    <source>
        <dbReference type="EMBL" id="MFC7373034.1"/>
    </source>
</evidence>
<organism evidence="1 2">
    <name type="scientific">Fictibacillus iocasae</name>
    <dbReference type="NCBI Taxonomy" id="2715437"/>
    <lineage>
        <taxon>Bacteria</taxon>
        <taxon>Bacillati</taxon>
        <taxon>Bacillota</taxon>
        <taxon>Bacilli</taxon>
        <taxon>Bacillales</taxon>
        <taxon>Fictibacillaceae</taxon>
        <taxon>Fictibacillus</taxon>
    </lineage>
</organism>
<gene>
    <name evidence="1" type="ORF">ACFQPF_15445</name>
</gene>
<accession>A0ABW2NUI2</accession>
<keyword evidence="2" id="KW-1185">Reference proteome</keyword>
<name>A0ABW2NUI2_9BACL</name>
<comment type="caution">
    <text evidence="1">The sequence shown here is derived from an EMBL/GenBank/DDBJ whole genome shotgun (WGS) entry which is preliminary data.</text>
</comment>
<dbReference type="EMBL" id="JBHTCP010000049">
    <property type="protein sequence ID" value="MFC7373034.1"/>
    <property type="molecule type" value="Genomic_DNA"/>
</dbReference>
<dbReference type="InterPro" id="IPR022258">
    <property type="entry name" value="Flagellar_operon_YvyF"/>
</dbReference>
<dbReference type="Proteomes" id="UP001596549">
    <property type="component" value="Unassembled WGS sequence"/>
</dbReference>
<reference evidence="2" key="1">
    <citation type="journal article" date="2019" name="Int. J. Syst. Evol. Microbiol.">
        <title>The Global Catalogue of Microorganisms (GCM) 10K type strain sequencing project: providing services to taxonomists for standard genome sequencing and annotation.</title>
        <authorList>
            <consortium name="The Broad Institute Genomics Platform"/>
            <consortium name="The Broad Institute Genome Sequencing Center for Infectious Disease"/>
            <person name="Wu L."/>
            <person name="Ma J."/>
        </authorList>
    </citation>
    <scope>NUCLEOTIDE SEQUENCE [LARGE SCALE GENOMIC DNA]</scope>
    <source>
        <strain evidence="2">NBRC 106396</strain>
    </source>
</reference>
<evidence type="ECO:0000313" key="2">
    <source>
        <dbReference type="Proteomes" id="UP001596549"/>
    </source>
</evidence>
<keyword evidence="1" id="KW-0966">Cell projection</keyword>
<keyword evidence="1" id="KW-0282">Flagellum</keyword>